<dbReference type="EMBL" id="FNEB01000022">
    <property type="protein sequence ID" value="SDJ40582.1"/>
    <property type="molecule type" value="Genomic_DNA"/>
</dbReference>
<keyword evidence="2" id="KW-1185">Reference proteome</keyword>
<reference evidence="1 2" key="1">
    <citation type="submission" date="2016-10" db="EMBL/GenBank/DDBJ databases">
        <authorList>
            <person name="de Groot N.N."/>
        </authorList>
    </citation>
    <scope>NUCLEOTIDE SEQUENCE [LARGE SCALE GENOMIC DNA]</scope>
    <source>
        <strain evidence="1 2">DSM 28010</strain>
    </source>
</reference>
<organism evidence="1 2">
    <name type="scientific">Lutimaribacter saemankumensis</name>
    <dbReference type="NCBI Taxonomy" id="490829"/>
    <lineage>
        <taxon>Bacteria</taxon>
        <taxon>Pseudomonadati</taxon>
        <taxon>Pseudomonadota</taxon>
        <taxon>Alphaproteobacteria</taxon>
        <taxon>Rhodobacterales</taxon>
        <taxon>Roseobacteraceae</taxon>
        <taxon>Lutimaribacter</taxon>
    </lineage>
</organism>
<accession>A0A1G8TG68</accession>
<evidence type="ECO:0000313" key="1">
    <source>
        <dbReference type="EMBL" id="SDJ40582.1"/>
    </source>
</evidence>
<proteinExistence type="predicted"/>
<name>A0A1G8TG68_9RHOB</name>
<sequence>MPFRIADYREAGIFTDEEQGALAEKHGLSAEHVKELSLLVGNALDVGNYATFIRISRSRVQRSLEKAFNGGRLRAKPLLDDIGVINQVFAALSLPYFVPMPEDSSDAVHMAGPPEAIWGTGNRDLAISGPHIPVTLSVARKVLVPDNRNEEYDSRRRFVVQQCCYVALDAGWPLSFTTDATLAGDQRTGRLVELIKDVLQLVTDPPQRTSGETIVDDLEHARSSIIANGDHPALR</sequence>
<dbReference type="AlphaFoldDB" id="A0A1G8TG68"/>
<gene>
    <name evidence="1" type="ORF">SAMN05421850_1227</name>
</gene>
<evidence type="ECO:0000313" key="2">
    <source>
        <dbReference type="Proteomes" id="UP000199340"/>
    </source>
</evidence>
<dbReference type="Proteomes" id="UP000199340">
    <property type="component" value="Unassembled WGS sequence"/>
</dbReference>
<protein>
    <submittedName>
        <fullName evidence="1">Uncharacterized protein</fullName>
    </submittedName>
</protein>